<evidence type="ECO:0000256" key="1">
    <source>
        <dbReference type="SAM" id="MobiDB-lite"/>
    </source>
</evidence>
<evidence type="ECO:0000313" key="2">
    <source>
        <dbReference type="EMBL" id="KAL1261266.1"/>
    </source>
</evidence>
<proteinExistence type="predicted"/>
<dbReference type="EMBL" id="JAYMGO010000014">
    <property type="protein sequence ID" value="KAL1261266.1"/>
    <property type="molecule type" value="Genomic_DNA"/>
</dbReference>
<comment type="caution">
    <text evidence="2">The sequence shown here is derived from an EMBL/GenBank/DDBJ whole genome shotgun (WGS) entry which is preliminary data.</text>
</comment>
<evidence type="ECO:0000313" key="3">
    <source>
        <dbReference type="Proteomes" id="UP001558613"/>
    </source>
</evidence>
<gene>
    <name evidence="2" type="ORF">QQF64_006531</name>
</gene>
<organism evidence="2 3">
    <name type="scientific">Cirrhinus molitorella</name>
    <name type="common">mud carp</name>
    <dbReference type="NCBI Taxonomy" id="172907"/>
    <lineage>
        <taxon>Eukaryota</taxon>
        <taxon>Metazoa</taxon>
        <taxon>Chordata</taxon>
        <taxon>Craniata</taxon>
        <taxon>Vertebrata</taxon>
        <taxon>Euteleostomi</taxon>
        <taxon>Actinopterygii</taxon>
        <taxon>Neopterygii</taxon>
        <taxon>Teleostei</taxon>
        <taxon>Ostariophysi</taxon>
        <taxon>Cypriniformes</taxon>
        <taxon>Cyprinidae</taxon>
        <taxon>Labeoninae</taxon>
        <taxon>Labeonini</taxon>
        <taxon>Cirrhinus</taxon>
    </lineage>
</organism>
<accession>A0ABR3MAH0</accession>
<name>A0ABR3MAH0_9TELE</name>
<sequence length="66" mass="7200">MDRTENWPRGCAFKNTANHKAAPRPHAAERHTLIGRTLRGCSLIGSRGCQSMFGPPLSGNRIIALT</sequence>
<feature type="region of interest" description="Disordered" evidence="1">
    <location>
        <begin position="1"/>
        <end position="26"/>
    </location>
</feature>
<reference evidence="2 3" key="1">
    <citation type="submission" date="2023-09" db="EMBL/GenBank/DDBJ databases">
        <authorList>
            <person name="Wang M."/>
        </authorList>
    </citation>
    <scope>NUCLEOTIDE SEQUENCE [LARGE SCALE GENOMIC DNA]</scope>
    <source>
        <strain evidence="2">GT-2023</strain>
        <tissue evidence="2">Liver</tissue>
    </source>
</reference>
<dbReference type="Proteomes" id="UP001558613">
    <property type="component" value="Unassembled WGS sequence"/>
</dbReference>
<protein>
    <submittedName>
        <fullName evidence="2">Uncharacterized protein</fullName>
    </submittedName>
</protein>
<keyword evidence="3" id="KW-1185">Reference proteome</keyword>